<gene>
    <name evidence="2" type="primary">jg4805</name>
    <name evidence="2" type="ORF">PAEG_LOCUS6930</name>
</gene>
<evidence type="ECO:0000259" key="1">
    <source>
        <dbReference type="PROSITE" id="PS51029"/>
    </source>
</evidence>
<evidence type="ECO:0000313" key="3">
    <source>
        <dbReference type="Proteomes" id="UP000838756"/>
    </source>
</evidence>
<name>A0A8S4R032_9NEOP</name>
<dbReference type="EMBL" id="CAKXAJ010020845">
    <property type="protein sequence ID" value="CAH2225049.1"/>
    <property type="molecule type" value="Genomic_DNA"/>
</dbReference>
<keyword evidence="3" id="KW-1185">Reference proteome</keyword>
<feature type="domain" description="MADF" evidence="1">
    <location>
        <begin position="14"/>
        <end position="98"/>
    </location>
</feature>
<dbReference type="AlphaFoldDB" id="A0A8S4R032"/>
<sequence>MVRTKDNDGIKSGLIVAEVQKRPCLYDTNHMNYGDRAEKMRSWDEVYEGVVPGWPTLGQTEKSAAVFRASHRRVAHASTCQQQLLYLRRIKKKPSFHKLIE</sequence>
<proteinExistence type="predicted"/>
<dbReference type="PROSITE" id="PS51029">
    <property type="entry name" value="MADF"/>
    <property type="match status" value="1"/>
</dbReference>
<dbReference type="InterPro" id="IPR006578">
    <property type="entry name" value="MADF-dom"/>
</dbReference>
<organism evidence="2 3">
    <name type="scientific">Pararge aegeria aegeria</name>
    <dbReference type="NCBI Taxonomy" id="348720"/>
    <lineage>
        <taxon>Eukaryota</taxon>
        <taxon>Metazoa</taxon>
        <taxon>Ecdysozoa</taxon>
        <taxon>Arthropoda</taxon>
        <taxon>Hexapoda</taxon>
        <taxon>Insecta</taxon>
        <taxon>Pterygota</taxon>
        <taxon>Neoptera</taxon>
        <taxon>Endopterygota</taxon>
        <taxon>Lepidoptera</taxon>
        <taxon>Glossata</taxon>
        <taxon>Ditrysia</taxon>
        <taxon>Papilionoidea</taxon>
        <taxon>Nymphalidae</taxon>
        <taxon>Satyrinae</taxon>
        <taxon>Satyrini</taxon>
        <taxon>Parargina</taxon>
        <taxon>Pararge</taxon>
    </lineage>
</organism>
<accession>A0A8S4R032</accession>
<dbReference type="OrthoDB" id="7371233at2759"/>
<evidence type="ECO:0000313" key="2">
    <source>
        <dbReference type="EMBL" id="CAH2225049.1"/>
    </source>
</evidence>
<dbReference type="Proteomes" id="UP000838756">
    <property type="component" value="Unassembled WGS sequence"/>
</dbReference>
<reference evidence="2" key="1">
    <citation type="submission" date="2022-03" db="EMBL/GenBank/DDBJ databases">
        <authorList>
            <person name="Lindestad O."/>
        </authorList>
    </citation>
    <scope>NUCLEOTIDE SEQUENCE</scope>
</reference>
<comment type="caution">
    <text evidence="2">The sequence shown here is derived from an EMBL/GenBank/DDBJ whole genome shotgun (WGS) entry which is preliminary data.</text>
</comment>
<protein>
    <submittedName>
        <fullName evidence="2">Jg4805 protein</fullName>
    </submittedName>
</protein>
<dbReference type="Pfam" id="PF10545">
    <property type="entry name" value="MADF_DNA_bdg"/>
    <property type="match status" value="1"/>
</dbReference>